<dbReference type="KEGG" id="bmeg:BG04_2112"/>
<dbReference type="AlphaFoldDB" id="A0A0B6AM73"/>
<evidence type="ECO:0000313" key="2">
    <source>
        <dbReference type="Proteomes" id="UP000031829"/>
    </source>
</evidence>
<dbReference type="EMBL" id="CP009920">
    <property type="protein sequence ID" value="AJI22192.1"/>
    <property type="molecule type" value="Genomic_DNA"/>
</dbReference>
<dbReference type="RefSeq" id="WP_034648319.1">
    <property type="nucleotide sequence ID" value="NZ_BCVB01000009.1"/>
</dbReference>
<reference evidence="1 2" key="1">
    <citation type="journal article" date="2015" name="Genome Announc.">
        <title>Complete genome sequences for 35 biothreat assay-relevant bacillus species.</title>
        <authorList>
            <person name="Johnson S.L."/>
            <person name="Daligault H.E."/>
            <person name="Davenport K.W."/>
            <person name="Jaissle J."/>
            <person name="Frey K.G."/>
            <person name="Ladner J.T."/>
            <person name="Broomall S.M."/>
            <person name="Bishop-Lilly K.A."/>
            <person name="Bruce D.C."/>
            <person name="Gibbons H.S."/>
            <person name="Coyne S.R."/>
            <person name="Lo C.C."/>
            <person name="Meincke L."/>
            <person name="Munk A.C."/>
            <person name="Koroleva G.I."/>
            <person name="Rosenzweig C.N."/>
            <person name="Palacios G.F."/>
            <person name="Redden C.L."/>
            <person name="Minogue T.D."/>
            <person name="Chain P.S."/>
        </authorList>
    </citation>
    <scope>NUCLEOTIDE SEQUENCE [LARGE SCALE GENOMIC DNA]</scope>
    <source>
        <strain evidence="2">ATCC 14581 / DSM 32 / JCM 2506 / NBRC 15308 / NCIMB 9376 / NCTC 10342 / NRRL B-14308 / VKM B-512</strain>
    </source>
</reference>
<dbReference type="Pfam" id="PF03885">
    <property type="entry name" value="DUF327"/>
    <property type="match status" value="1"/>
</dbReference>
<proteinExistence type="predicted"/>
<name>A0A0B6AM73_PRIM2</name>
<dbReference type="InterPro" id="IPR024042">
    <property type="entry name" value="TM1646-like_dom_sf"/>
</dbReference>
<accession>A0A0B6AM73</accession>
<protein>
    <recommendedName>
        <fullName evidence="3">DUF327 domain-containing protein</fullName>
    </recommendedName>
</protein>
<dbReference type="SUPFAM" id="SSF158397">
    <property type="entry name" value="TM1646-like"/>
    <property type="match status" value="1"/>
</dbReference>
<evidence type="ECO:0000313" key="1">
    <source>
        <dbReference type="EMBL" id="AJI22192.1"/>
    </source>
</evidence>
<organism evidence="1 2">
    <name type="scientific">Priestia megaterium (strain ATCC 14581 / DSM 32 / CCUG 1817 / JCM 2506 / NBRC 15308 / NCIMB 9376 / NCTC 10342 / NRRL B-14308 / VKM B-512 / Ford 19)</name>
    <name type="common">Bacillus megaterium</name>
    <dbReference type="NCBI Taxonomy" id="1348623"/>
    <lineage>
        <taxon>Bacteria</taxon>
        <taxon>Bacillati</taxon>
        <taxon>Bacillota</taxon>
        <taxon>Bacilli</taxon>
        <taxon>Bacillales</taxon>
        <taxon>Bacillaceae</taxon>
        <taxon>Priestia</taxon>
    </lineage>
</organism>
<sequence>MEVQRINSLSSSMNLIREKEVSGSVSFTGVMAKKQNELTYEHLTQVINKIEEQGKQLVKSQTIDSLRKYKTLVKQFMNEAVKNGFELHEERGFNHRGTTKVYKLVKEVDTKLVDLTNDILQKEKDSLNLLKRVGEIQGLLINMYT</sequence>
<dbReference type="HOGENOM" id="CLU_121413_0_0_9"/>
<gene>
    <name evidence="1" type="ORF">BG04_2112</name>
</gene>
<evidence type="ECO:0008006" key="3">
    <source>
        <dbReference type="Google" id="ProtNLM"/>
    </source>
</evidence>
<dbReference type="GeneID" id="93645579"/>
<dbReference type="InterPro" id="IPR005585">
    <property type="entry name" value="DUF327"/>
</dbReference>
<dbReference type="Gene3D" id="1.20.120.490">
    <property type="entry name" value="Hypothetical protein TM1646-like domain"/>
    <property type="match status" value="1"/>
</dbReference>
<dbReference type="Proteomes" id="UP000031829">
    <property type="component" value="Chromosome"/>
</dbReference>